<dbReference type="InterPro" id="IPR051122">
    <property type="entry name" value="SDR_DHRS6-like"/>
</dbReference>
<evidence type="ECO:0000313" key="4">
    <source>
        <dbReference type="Proteomes" id="UP001495910"/>
    </source>
</evidence>
<dbReference type="GO" id="GO:0016491">
    <property type="term" value="F:oxidoreductase activity"/>
    <property type="evidence" value="ECO:0007669"/>
    <property type="project" value="UniProtKB-KW"/>
</dbReference>
<organism evidence="3 4">
    <name type="scientific">Collimonas rhizosphaerae</name>
    <dbReference type="NCBI Taxonomy" id="3126357"/>
    <lineage>
        <taxon>Bacteria</taxon>
        <taxon>Pseudomonadati</taxon>
        <taxon>Pseudomonadota</taxon>
        <taxon>Betaproteobacteria</taxon>
        <taxon>Burkholderiales</taxon>
        <taxon>Oxalobacteraceae</taxon>
        <taxon>Collimonas</taxon>
    </lineage>
</organism>
<keyword evidence="4" id="KW-1185">Reference proteome</keyword>
<dbReference type="PANTHER" id="PTHR43477:SF1">
    <property type="entry name" value="DIHYDROANTICAPSIN 7-DEHYDROGENASE"/>
    <property type="match status" value="1"/>
</dbReference>
<reference evidence="3 4" key="1">
    <citation type="submission" date="2024-02" db="EMBL/GenBank/DDBJ databases">
        <title>Draft genome sequence of Collimonas sp. strain H4R21, an effective mineral-weathering bacterial strain isolated from the beech rhizosphere.</title>
        <authorList>
            <person name="Morin E."/>
            <person name="Uroz S."/>
            <person name="Leveau J.H.J."/>
            <person name="Kumar R."/>
            <person name="Rey M.W."/>
            <person name="Pham J."/>
        </authorList>
    </citation>
    <scope>NUCLEOTIDE SEQUENCE [LARGE SCALE GENOMIC DNA]</scope>
    <source>
        <strain evidence="3 4">H4R21</strain>
    </source>
</reference>
<dbReference type="Pfam" id="PF13561">
    <property type="entry name" value="adh_short_C2"/>
    <property type="match status" value="1"/>
</dbReference>
<comment type="similarity">
    <text evidence="1">Belongs to the short-chain dehydrogenases/reductases (SDR) family.</text>
</comment>
<proteinExistence type="inferred from homology"/>
<evidence type="ECO:0000313" key="3">
    <source>
        <dbReference type="EMBL" id="MEM4988520.1"/>
    </source>
</evidence>
<gene>
    <name evidence="3" type="ORF">V8G57_14085</name>
</gene>
<keyword evidence="2 3" id="KW-0560">Oxidoreductase</keyword>
<accession>A0ABU9PX09</accession>
<dbReference type="CDD" id="cd05233">
    <property type="entry name" value="SDR_c"/>
    <property type="match status" value="1"/>
</dbReference>
<dbReference type="SUPFAM" id="SSF51735">
    <property type="entry name" value="NAD(P)-binding Rossmann-fold domains"/>
    <property type="match status" value="1"/>
</dbReference>
<evidence type="ECO:0000256" key="2">
    <source>
        <dbReference type="ARBA" id="ARBA00023002"/>
    </source>
</evidence>
<evidence type="ECO:0000256" key="1">
    <source>
        <dbReference type="ARBA" id="ARBA00006484"/>
    </source>
</evidence>
<dbReference type="PRINTS" id="PR00081">
    <property type="entry name" value="GDHRDH"/>
</dbReference>
<dbReference type="EMBL" id="JBANDC010000009">
    <property type="protein sequence ID" value="MEM4988520.1"/>
    <property type="molecule type" value="Genomic_DNA"/>
</dbReference>
<dbReference type="InterPro" id="IPR002347">
    <property type="entry name" value="SDR_fam"/>
</dbReference>
<sequence length="249" mass="26089">MNDSPFSLQNKIILVTGASSGIGRAAALLCSELGATVVLCGRDMDRLNATLTSLSGTGHTIIPGDLTNAEARHALVDAVPPLDGCVFSAGVAALVPMRMVSEQHLHAMFSVNYEAPVMLTQRLLSKKKINNDASLVFVTARAEHFSPIATGIYSGVKAALTATVRTIALEHAKQGIRANCISPGYVDTPMLEKLQGVSSIESKVDLVPLGAIEATDIANGIAYLLAPASRWVTRSSLVIDGGLSLRARG</sequence>
<dbReference type="RefSeq" id="WP_342829935.1">
    <property type="nucleotide sequence ID" value="NZ_JBANDC010000009.1"/>
</dbReference>
<dbReference type="PANTHER" id="PTHR43477">
    <property type="entry name" value="DIHYDROANTICAPSIN 7-DEHYDROGENASE"/>
    <property type="match status" value="1"/>
</dbReference>
<dbReference type="InterPro" id="IPR036291">
    <property type="entry name" value="NAD(P)-bd_dom_sf"/>
</dbReference>
<protein>
    <submittedName>
        <fullName evidence="3">SDR family oxidoreductase</fullName>
        <ecNumber evidence="3">1.-.-.-</ecNumber>
    </submittedName>
</protein>
<comment type="caution">
    <text evidence="3">The sequence shown here is derived from an EMBL/GenBank/DDBJ whole genome shotgun (WGS) entry which is preliminary data.</text>
</comment>
<dbReference type="EC" id="1.-.-.-" evidence="3"/>
<name>A0ABU9PX09_9BURK</name>
<dbReference type="Proteomes" id="UP001495910">
    <property type="component" value="Unassembled WGS sequence"/>
</dbReference>
<dbReference type="Gene3D" id="3.40.50.720">
    <property type="entry name" value="NAD(P)-binding Rossmann-like Domain"/>
    <property type="match status" value="1"/>
</dbReference>